<organism evidence="3 4">
    <name type="scientific">Ophiocordyceps camponoti-rufipedis</name>
    <dbReference type="NCBI Taxonomy" id="2004952"/>
    <lineage>
        <taxon>Eukaryota</taxon>
        <taxon>Fungi</taxon>
        <taxon>Dikarya</taxon>
        <taxon>Ascomycota</taxon>
        <taxon>Pezizomycotina</taxon>
        <taxon>Sordariomycetes</taxon>
        <taxon>Hypocreomycetidae</taxon>
        <taxon>Hypocreales</taxon>
        <taxon>Ophiocordycipitaceae</taxon>
        <taxon>Ophiocordyceps</taxon>
    </lineage>
</organism>
<dbReference type="EMBL" id="NJES01000275">
    <property type="protein sequence ID" value="PHH74419.1"/>
    <property type="molecule type" value="Genomic_DNA"/>
</dbReference>
<feature type="compositionally biased region" description="Basic and acidic residues" evidence="1">
    <location>
        <begin position="251"/>
        <end position="262"/>
    </location>
</feature>
<keyword evidence="4" id="KW-1185">Reference proteome</keyword>
<name>A0A2C5XJ93_9HYPO</name>
<protein>
    <recommendedName>
        <fullName evidence="2">DUF3752 domain-containing protein</fullName>
    </recommendedName>
</protein>
<evidence type="ECO:0000313" key="4">
    <source>
        <dbReference type="Proteomes" id="UP000226431"/>
    </source>
</evidence>
<evidence type="ECO:0000256" key="1">
    <source>
        <dbReference type="SAM" id="MobiDB-lite"/>
    </source>
</evidence>
<dbReference type="Proteomes" id="UP000226431">
    <property type="component" value="Unassembled WGS sequence"/>
</dbReference>
<dbReference type="OrthoDB" id="73491at2759"/>
<dbReference type="AlphaFoldDB" id="A0A2C5XJ93"/>
<feature type="region of interest" description="Disordered" evidence="1">
    <location>
        <begin position="1"/>
        <end position="293"/>
    </location>
</feature>
<proteinExistence type="predicted"/>
<gene>
    <name evidence="3" type="ORF">CDD80_3092</name>
</gene>
<dbReference type="InterPro" id="IPR046331">
    <property type="entry name" value="GPAM1-like"/>
</dbReference>
<dbReference type="PANTHER" id="PTHR46370">
    <property type="entry name" value="GPALPP MOTIFS-CONTAINING PROTEIN 1"/>
    <property type="match status" value="1"/>
</dbReference>
<sequence length="293" mass="31188">MASIGPQLPAQTIKRKRTPSISSSEEPQGPSPQEPANKTNADEIDLDLDADADDDTSGPAIGPSLPSSSTIKSTIGPSLPPPSTSNKPPSADPDSDSDSYGPSLPSAATRPTIGPSLPPAHSESAPQRDSWMLAPPSANTTYTERDPTRLRARKFASKPTAAPPPPSSSNAPSVWTETPEEKLRRLQDSVLGRSAPEPQTASQGRSAEVTRERESNIAATVKAQRGSSLYDQHDKKRRRGGVARGEEEDDPSKRAFDRDKDMALGGKIGTAQRRELVSKSANFGGRFQKGSYL</sequence>
<evidence type="ECO:0000313" key="3">
    <source>
        <dbReference type="EMBL" id="PHH74419.1"/>
    </source>
</evidence>
<evidence type="ECO:0000259" key="2">
    <source>
        <dbReference type="Pfam" id="PF12572"/>
    </source>
</evidence>
<reference evidence="3 4" key="1">
    <citation type="submission" date="2017-06" db="EMBL/GenBank/DDBJ databases">
        <title>Ant-infecting Ophiocordyceps genomes reveal a high diversity of potential behavioral manipulation genes and a possible major role for enterotoxins.</title>
        <authorList>
            <person name="De Bekker C."/>
            <person name="Evans H.C."/>
            <person name="Brachmann A."/>
            <person name="Hughes D.P."/>
        </authorList>
    </citation>
    <scope>NUCLEOTIDE SEQUENCE [LARGE SCALE GENOMIC DNA]</scope>
    <source>
        <strain evidence="3 4">Map16</strain>
    </source>
</reference>
<accession>A0A2C5XJ93</accession>
<feature type="domain" description="DUF3752" evidence="2">
    <location>
        <begin position="135"/>
        <end position="288"/>
    </location>
</feature>
<dbReference type="InterPro" id="IPR022226">
    <property type="entry name" value="DUF3752"/>
</dbReference>
<dbReference type="PANTHER" id="PTHR46370:SF1">
    <property type="entry name" value="GPALPP MOTIFS-CONTAINING PROTEIN 1"/>
    <property type="match status" value="1"/>
</dbReference>
<dbReference type="Pfam" id="PF12572">
    <property type="entry name" value="DUF3752"/>
    <property type="match status" value="1"/>
</dbReference>
<feature type="compositionally biased region" description="Low complexity" evidence="1">
    <location>
        <begin position="19"/>
        <end position="28"/>
    </location>
</feature>
<feature type="compositionally biased region" description="Polar residues" evidence="1">
    <location>
        <begin position="65"/>
        <end position="76"/>
    </location>
</feature>
<comment type="caution">
    <text evidence="3">The sequence shown here is derived from an EMBL/GenBank/DDBJ whole genome shotgun (WGS) entry which is preliminary data.</text>
</comment>
<feature type="compositionally biased region" description="Acidic residues" evidence="1">
    <location>
        <begin position="42"/>
        <end position="56"/>
    </location>
</feature>